<name>A0A081NJG6_9GAMM</name>
<reference evidence="1 2" key="1">
    <citation type="submission" date="2014-06" db="EMBL/GenBank/DDBJ databases">
        <title>Whole Genome Sequences of Three Symbiotic Endozoicomonas Bacteria.</title>
        <authorList>
            <person name="Neave M.J."/>
            <person name="Apprill A."/>
            <person name="Voolstra C.R."/>
        </authorList>
    </citation>
    <scope>NUCLEOTIDE SEQUENCE [LARGE SCALE GENOMIC DNA]</scope>
    <source>
        <strain evidence="1 2">DSM 25634</strain>
    </source>
</reference>
<evidence type="ECO:0000313" key="2">
    <source>
        <dbReference type="Proteomes" id="UP000028073"/>
    </source>
</evidence>
<dbReference type="PROSITE" id="PS51257">
    <property type="entry name" value="PROKAR_LIPOPROTEIN"/>
    <property type="match status" value="1"/>
</dbReference>
<dbReference type="OrthoDB" id="9807854at2"/>
<dbReference type="SUPFAM" id="SSF56935">
    <property type="entry name" value="Porins"/>
    <property type="match status" value="1"/>
</dbReference>
<gene>
    <name evidence="1" type="ORF">GZ78_00120</name>
</gene>
<dbReference type="Proteomes" id="UP000028073">
    <property type="component" value="Unassembled WGS sequence"/>
</dbReference>
<organism evidence="1 2">
    <name type="scientific">Endozoicomonas numazuensis</name>
    <dbReference type="NCBI Taxonomy" id="1137799"/>
    <lineage>
        <taxon>Bacteria</taxon>
        <taxon>Pseudomonadati</taxon>
        <taxon>Pseudomonadota</taxon>
        <taxon>Gammaproteobacteria</taxon>
        <taxon>Oceanospirillales</taxon>
        <taxon>Endozoicomonadaceae</taxon>
        <taxon>Endozoicomonas</taxon>
    </lineage>
</organism>
<proteinExistence type="predicted"/>
<evidence type="ECO:0008006" key="3">
    <source>
        <dbReference type="Google" id="ProtNLM"/>
    </source>
</evidence>
<sequence>MKTKPSSSRSSTPATAIPFSGRIFNPLCSSLFISCFLIGVASANNEAQDSSHFSYGEKGIQFQHGDFKLTLGALLQYDWYSARGDRTVIPANGNDWRDQRVFISGSYGTNWNFKYNYDFNSISHKDAWLQFNPWKLTLGQFKSPIGLENQHSSRFWTFNEPSMLTTLAPQRSVGIMWQPQVGEGTFTAAIQKANINDEVSYSKQPIRTSTRLTWAPVQEPAETLHLGASLQWVDFNDDRRTVSLGVHPEAKNEDIPKLVRTGKIKAESKQVGGLESGYVNGPIALRGEYLVTRLRDENLSDTYYFQSAYLQASYFLDGETYITYNPAKGVFSKPSNVNQRWELAARSSWTDLEESTIKRGKMTNYTLGLSYYYNLNLRFTLNYIHGDIEDGKKGDEKINLVTFRTQLAF</sequence>
<accession>A0A081NJG6</accession>
<dbReference type="Pfam" id="PF07396">
    <property type="entry name" value="Porin_O_P"/>
    <property type="match status" value="1"/>
</dbReference>
<dbReference type="STRING" id="1137799.GZ78_00120"/>
<comment type="caution">
    <text evidence="1">The sequence shown here is derived from an EMBL/GenBank/DDBJ whole genome shotgun (WGS) entry which is preliminary data.</text>
</comment>
<protein>
    <recommendedName>
        <fullName evidence="3">Porin</fullName>
    </recommendedName>
</protein>
<dbReference type="AlphaFoldDB" id="A0A081NJG6"/>
<dbReference type="Gene3D" id="2.40.160.10">
    <property type="entry name" value="Porin"/>
    <property type="match status" value="1"/>
</dbReference>
<dbReference type="EMBL" id="JOKH01000001">
    <property type="protein sequence ID" value="KEQ18589.1"/>
    <property type="molecule type" value="Genomic_DNA"/>
</dbReference>
<dbReference type="InterPro" id="IPR010870">
    <property type="entry name" value="Porin_O/P"/>
</dbReference>
<keyword evidence="2" id="KW-1185">Reference proteome</keyword>
<dbReference type="InterPro" id="IPR023614">
    <property type="entry name" value="Porin_dom_sf"/>
</dbReference>
<evidence type="ECO:0000313" key="1">
    <source>
        <dbReference type="EMBL" id="KEQ18589.1"/>
    </source>
</evidence>
<dbReference type="eggNOG" id="COG3746">
    <property type="taxonomic scope" value="Bacteria"/>
</dbReference>
<dbReference type="RefSeq" id="WP_034831778.1">
    <property type="nucleotide sequence ID" value="NZ_JOKH01000001.1"/>
</dbReference>